<name>A0A2N9FAP1_FAGSY</name>
<dbReference type="PANTHER" id="PTHR22774">
    <property type="entry name" value="CHOREIN N-TERMINAL DOMAIN-CONTAINING PROTEIN"/>
    <property type="match status" value="1"/>
</dbReference>
<dbReference type="InterPro" id="IPR026728">
    <property type="entry name" value="BLTP3A/B"/>
</dbReference>
<reference evidence="1" key="1">
    <citation type="submission" date="2018-02" db="EMBL/GenBank/DDBJ databases">
        <authorList>
            <person name="Cohen D.B."/>
            <person name="Kent A.D."/>
        </authorList>
    </citation>
    <scope>NUCLEOTIDE SEQUENCE</scope>
</reference>
<dbReference type="AlphaFoldDB" id="A0A2N9FAP1"/>
<sequence>MESILARALEYTLKYWLKSFSRDQFKLQGRTVQLSNLDINGDALHSSVGLPPALNVATAKVGKLEIVLPSVSNVQVEPIVVQIDRLDLVLQENSDLDESKSPVSTPTSAGAAKGSGYGFADKIADGMTVEIGTVNLLLETRGGAQGQGGATWASPLASITIRNLLLYSTNENWQVVNLKEARDFSNNNKYIYVFKLVRVPAPLFALLCCIKLEWEFLSIDLLPHPDMFMDAEERGNQRDDDGAKRVFFGGERFLEGISGQAYITVQRTELNSPLGLEVQLHITEAVCPALSEPGLRALLRFLTGLYVCLNRGDVNPKAQQRSTEAAGRSLVSIVVDHIFLCIKDAEFQLELLMQSLLFSRASVSDGENDNNLSRVMIGGLFLRDTFSRPPCTLVQPSMQSVTKDVLHIPEFANNFCPPIYPLGEQQWQLIDGLPLVRLHSLQIKPSPVPPSFASQTVVDCQPLMIYLQEESCLRIFSFLTDGVVVNPGAVLPDFSVNSLVFTLKELDFTIPLDVGKLNNAASNRDSNIQTSFSGARLHIESLFFSESPSLNLRLLNLEKDPACFCLWEGQTIDASQKKWTTKASQLSLSLETCSGLSRVQNSLDWSSDLWKCVELEDVCIEVAMATADGSPLTDVPPPGGIVRVGVACQQYLSNTSVEQLFFILDLYAYFGRVSEKIATVGKNNRLKRSNNKSLRLMDKVPSDTAVSLEVKDLQLRFLESSEMNVQEMPLVQFLGDNLFIKVTHRTLGGAVAVSSTIRWESVQVDCVDTEGKLAHQNGAVLTNIEDGALICGNGYPQLRAVFWVQNKNCCSRGNAFAVPFLDISMVHVIPLDERDIECHSLNVSACISGVRLGGGMNYAEALLHRFGILGPDGGPGKELSKGLENLRAGPLSKLFKTSPLIANDLEEDGNSVDGKESNFLQLGKPDDVDVTIELKDWLFALEGEQEMAERWWFQDHEDVAREERCWHTTFQSLRVKAKSSPKHELNGKGKSQEAQKYPMELVTIGGHRGDRRSASARERPRGAVLCKRDQGNGKRVRHGVAEVGTVRKRAETVGVEGLQTIKPQAQKGIYPSILPANGIKENAETFGGINLELRMVIAEDSVYDESAKWVVENLKFSVEQPIEAIVTKDELQHLAFLCKSEVDSMGRITAGILRLLKLEGSIGQAAIDQLSNLGSDGIDKIFSPKHSRGSSAGSFGLSPLSNMISESPSTTLEGTVASLEDAVTDSQAKCAALITDVGCSESSMQHLETIKQLNQKLESMQSLLTRLRTQI</sequence>
<evidence type="ECO:0000313" key="1">
    <source>
        <dbReference type="EMBL" id="SPC84262.1"/>
    </source>
</evidence>
<organism evidence="1">
    <name type="scientific">Fagus sylvatica</name>
    <name type="common">Beechnut</name>
    <dbReference type="NCBI Taxonomy" id="28930"/>
    <lineage>
        <taxon>Eukaryota</taxon>
        <taxon>Viridiplantae</taxon>
        <taxon>Streptophyta</taxon>
        <taxon>Embryophyta</taxon>
        <taxon>Tracheophyta</taxon>
        <taxon>Spermatophyta</taxon>
        <taxon>Magnoliopsida</taxon>
        <taxon>eudicotyledons</taxon>
        <taxon>Gunneridae</taxon>
        <taxon>Pentapetalae</taxon>
        <taxon>rosids</taxon>
        <taxon>fabids</taxon>
        <taxon>Fagales</taxon>
        <taxon>Fagaceae</taxon>
        <taxon>Fagus</taxon>
    </lineage>
</organism>
<dbReference type="PANTHER" id="PTHR22774:SF11">
    <property type="entry name" value="CHOREIN N-TERMINAL DOMAIN-CONTAINING PROTEIN"/>
    <property type="match status" value="1"/>
</dbReference>
<accession>A0A2N9FAP1</accession>
<gene>
    <name evidence="1" type="ORF">FSB_LOCUS12144</name>
</gene>
<dbReference type="EMBL" id="OIVN01000698">
    <property type="protein sequence ID" value="SPC84262.1"/>
    <property type="molecule type" value="Genomic_DNA"/>
</dbReference>
<proteinExistence type="predicted"/>
<protein>
    <submittedName>
        <fullName evidence="1">Uncharacterized protein</fullName>
    </submittedName>
</protein>
<dbReference type="Pfam" id="PF24917">
    <property type="entry name" value="BLTP3A_B"/>
    <property type="match status" value="1"/>
</dbReference>